<accession>A0ABW2YD43</accession>
<reference evidence="2" key="1">
    <citation type="journal article" date="2019" name="Int. J. Syst. Evol. Microbiol.">
        <title>The Global Catalogue of Microorganisms (GCM) 10K type strain sequencing project: providing services to taxonomists for standard genome sequencing and annotation.</title>
        <authorList>
            <consortium name="The Broad Institute Genomics Platform"/>
            <consortium name="The Broad Institute Genome Sequencing Center for Infectious Disease"/>
            <person name="Wu L."/>
            <person name="Ma J."/>
        </authorList>
    </citation>
    <scope>NUCLEOTIDE SEQUENCE [LARGE SCALE GENOMIC DNA]</scope>
    <source>
        <strain evidence="2">CCUG 55585</strain>
    </source>
</reference>
<keyword evidence="2" id="KW-1185">Reference proteome</keyword>
<dbReference type="EMBL" id="JBHTIF010000001">
    <property type="protein sequence ID" value="MFD0726307.1"/>
    <property type="molecule type" value="Genomic_DNA"/>
</dbReference>
<organism evidence="1 2">
    <name type="scientific">Lysobacter brunescens</name>
    <dbReference type="NCBI Taxonomy" id="262323"/>
    <lineage>
        <taxon>Bacteria</taxon>
        <taxon>Pseudomonadati</taxon>
        <taxon>Pseudomonadota</taxon>
        <taxon>Gammaproteobacteria</taxon>
        <taxon>Lysobacterales</taxon>
        <taxon>Lysobacteraceae</taxon>
        <taxon>Lysobacter</taxon>
    </lineage>
</organism>
<name>A0ABW2YD43_9GAMM</name>
<evidence type="ECO:0000313" key="1">
    <source>
        <dbReference type="EMBL" id="MFD0726307.1"/>
    </source>
</evidence>
<sequence length="243" mass="27026">MNPSTKEWSDKEMGAISTFIKGLDPKNDVERDLKETMAILVKLAQQKLNGFKLEMNDSWNTANSESLAPGVTKDFVDEQMHVMTSVDSKQLADSIGSIVDAGFALNQDEKSKAVGTFIKSLASVGLQTVLGSGSAEENEHKQYIIYPDKDFLCRCDVWFWRYTMQSSGFESKLQHVVVYRMQYGAVDISKVQPVALAHWFNKWNIDPAVIKPALEGALALVDGRRPAAPVANRVPMIEARGLR</sequence>
<dbReference type="Proteomes" id="UP001597110">
    <property type="component" value="Unassembled WGS sequence"/>
</dbReference>
<proteinExistence type="predicted"/>
<gene>
    <name evidence="1" type="ORF">ACFQ0E_11955</name>
</gene>
<protein>
    <submittedName>
        <fullName evidence="1">Uncharacterized protein</fullName>
    </submittedName>
</protein>
<dbReference type="RefSeq" id="WP_386823933.1">
    <property type="nucleotide sequence ID" value="NZ_JBHTIF010000001.1"/>
</dbReference>
<evidence type="ECO:0000313" key="2">
    <source>
        <dbReference type="Proteomes" id="UP001597110"/>
    </source>
</evidence>
<comment type="caution">
    <text evidence="1">The sequence shown here is derived from an EMBL/GenBank/DDBJ whole genome shotgun (WGS) entry which is preliminary data.</text>
</comment>